<dbReference type="SUPFAM" id="SSF51445">
    <property type="entry name" value="(Trans)glycosidases"/>
    <property type="match status" value="1"/>
</dbReference>
<accession>A0A161I0Z1</accession>
<dbReference type="CDD" id="cd10917">
    <property type="entry name" value="CE4_NodB_like_6s_7s"/>
    <property type="match status" value="1"/>
</dbReference>
<feature type="signal peptide" evidence="8">
    <location>
        <begin position="1"/>
        <end position="24"/>
    </location>
</feature>
<keyword evidence="4 7" id="KW-0119">Carbohydrate metabolism</keyword>
<evidence type="ECO:0000259" key="10">
    <source>
        <dbReference type="PROSITE" id="PS51760"/>
    </source>
</evidence>
<dbReference type="PRINTS" id="PR00134">
    <property type="entry name" value="GLHYDRLASE10"/>
</dbReference>
<evidence type="ECO:0000256" key="4">
    <source>
        <dbReference type="ARBA" id="ARBA00023277"/>
    </source>
</evidence>
<evidence type="ECO:0000256" key="8">
    <source>
        <dbReference type="SAM" id="SignalP"/>
    </source>
</evidence>
<dbReference type="GO" id="GO:0005576">
    <property type="term" value="C:extracellular region"/>
    <property type="evidence" value="ECO:0007669"/>
    <property type="project" value="InterPro"/>
</dbReference>
<dbReference type="InterPro" id="IPR010502">
    <property type="entry name" value="Carb-bd_dom_fam9"/>
</dbReference>
<dbReference type="PROSITE" id="PS51760">
    <property type="entry name" value="GH10_2"/>
    <property type="match status" value="1"/>
</dbReference>
<dbReference type="GO" id="GO:0030246">
    <property type="term" value="F:carbohydrate binding"/>
    <property type="evidence" value="ECO:0007669"/>
    <property type="project" value="InterPro"/>
</dbReference>
<gene>
    <name evidence="11" type="primary">xynA</name>
    <name evidence="11" type="ORF">I598_3223</name>
</gene>
<organism evidence="11 12">
    <name type="scientific">Isoptericola dokdonensis DS-3</name>
    <dbReference type="NCBI Taxonomy" id="1300344"/>
    <lineage>
        <taxon>Bacteria</taxon>
        <taxon>Bacillati</taxon>
        <taxon>Actinomycetota</taxon>
        <taxon>Actinomycetes</taxon>
        <taxon>Micrococcales</taxon>
        <taxon>Promicromonosporaceae</taxon>
        <taxon>Isoptericola</taxon>
    </lineage>
</organism>
<comment type="catalytic activity">
    <reaction evidence="7">
        <text>Endohydrolysis of (1-&gt;4)-beta-D-xylosidic linkages in xylans.</text>
        <dbReference type="EC" id="3.2.1.8"/>
    </reaction>
</comment>
<dbReference type="KEGG" id="ido:I598_3223"/>
<dbReference type="Pfam" id="PF02839">
    <property type="entry name" value="CBM_5_12"/>
    <property type="match status" value="2"/>
</dbReference>
<dbReference type="InterPro" id="IPR001000">
    <property type="entry name" value="GH10_dom"/>
</dbReference>
<proteinExistence type="inferred from homology"/>
<dbReference type="STRING" id="1300344.I598_3223"/>
<dbReference type="InterPro" id="IPR036573">
    <property type="entry name" value="CBM_sf_5/12"/>
</dbReference>
<dbReference type="SMART" id="SM00633">
    <property type="entry name" value="Glyco_10"/>
    <property type="match status" value="1"/>
</dbReference>
<dbReference type="PATRIC" id="fig|1300344.3.peg.3242"/>
<name>A0A161I0Z1_9MICO</name>
<keyword evidence="6 7" id="KW-0624">Polysaccharide degradation</keyword>
<dbReference type="PROSITE" id="PS51677">
    <property type="entry name" value="NODB"/>
    <property type="match status" value="1"/>
</dbReference>
<dbReference type="SUPFAM" id="SSF49344">
    <property type="entry name" value="CBD9-like"/>
    <property type="match status" value="2"/>
</dbReference>
<evidence type="ECO:0000256" key="2">
    <source>
        <dbReference type="ARBA" id="ARBA00022737"/>
    </source>
</evidence>
<dbReference type="InterPro" id="IPR003610">
    <property type="entry name" value="CBM5/12"/>
</dbReference>
<dbReference type="SMART" id="SM00495">
    <property type="entry name" value="ChtBD3"/>
    <property type="match status" value="2"/>
</dbReference>
<dbReference type="InterPro" id="IPR003305">
    <property type="entry name" value="CenC_carb-bd"/>
</dbReference>
<evidence type="ECO:0000313" key="11">
    <source>
        <dbReference type="EMBL" id="ANC32733.1"/>
    </source>
</evidence>
<dbReference type="InterPro" id="IPR011330">
    <property type="entry name" value="Glyco_hydro/deAcase_b/a-brl"/>
</dbReference>
<evidence type="ECO:0000256" key="5">
    <source>
        <dbReference type="ARBA" id="ARBA00023295"/>
    </source>
</evidence>
<dbReference type="SUPFAM" id="SSF88713">
    <property type="entry name" value="Glycoside hydrolase/deacetylase"/>
    <property type="match status" value="1"/>
</dbReference>
<dbReference type="RefSeq" id="WP_198155711.1">
    <property type="nucleotide sequence ID" value="NZ_CP014209.1"/>
</dbReference>
<dbReference type="InterPro" id="IPR002509">
    <property type="entry name" value="NODB_dom"/>
</dbReference>
<feature type="domain" description="GH10" evidence="10">
    <location>
        <begin position="572"/>
        <end position="909"/>
    </location>
</feature>
<keyword evidence="11" id="KW-0858">Xylan degradation</keyword>
<keyword evidence="8" id="KW-0732">Signal</keyword>
<sequence>MRQRFTRGVAGIAATALAAGGALGAVVVGASSAAADDAVVLENDFDSGYAPWGPRGPVTLAVTDDARTGAGALSVTGRTGDWNGPATSVAGLFEPGEVYQVEAWVKLPADTPATSLHFTVQETSAAGDAYTWVGGAVDVTADDWVKVGGAYTMPDGLTGAQLYLEAAAVDSTHPSFLVDDLVVTGQEVDTGLPDGFVPGGAVNPTATPVVAAQAGSTADVPVAALTFDDGPNPGTTPALLDLLADNDLHATFCVIGQNVQADGGAEILRRIVAEGHTLCNHSTGYADMGSFTPEQAQADMLANLEIIRDALGDPNAKVPFWRAPNGSWGATPQVAVALGMQPLAVTNTIADWETQDEATLTANLRAAVTDGELVLVHDGGGDRFGSLAATRTVVAELLADGWELTFPVGTPPRTGPVLATDFEDGLDGWGPRAAGETDPTVAITTDDSVSGTASALVTGRDSQGDGIGRDVSGVLTPGVRYEVSAQVRFAAGQEPDAVWLSLASTADGTTTYSTLAQWGDVTADGWTEVTASFQAPAADESFLYLETDYNGSNTSDLLLDDVVVAVPEPAVVQDLTPLHETVPFPVGVAVDSRETSGTAAELLLRHFDQITAENHMKPEAWYDDEGTFRPHPEAVALMDFAAAHDLDLYGHVLTWHSQTPDWFFTDDAGEPLTTSPEDQQVLRDRLRTHIFAVAEWLATYGEFGGDNPVTAFDVVNEVVSDGATDDGLRRSEWYRILGEEFIDLSFEYADSAFNDVHAAEGTDRPVTLFINDYNTEQVDKQNRYRALVERLLERGVPVDGVGHQFHVSLAMPVGALEAAIERFEDLPVTQAVTELDVTIGTPETEANLVEQGYWFRDAFALFRDHAESLFSVTVWGLTDGRSWRADAGAPLLFDDAYQAKPAYHGVVDGDLPAQQRSADVFAGDVALDGSASASPQWDRLPLHPVAAAGETVARFQTRWAPDHLTAYVTVDDEATDADDAVTFELAGAVATVGRDGATTGDVTAEVTATATGYDVVAHLPLDAAAEGDTLGLDVRVTDAGETVGWNSPGTTGTLTLVEELSFTQVAETATPPVVDGEVDDAWAGVGTVTTAKDVQGSDGAQATVRTLWADDTLYVLAQVADPSVDVSGSDPWVQDSVEIFLDAGNAKNGSYEADDTQIRISAENAVSFGTGDPDAQAARLESATALTDGGYLVEASVTLAGLGGAGTFHGLDLQVNDATDGARTGITTWADPTGTGYQYTDRWGVAELVAAPEPTAPAWVAGQVYTAGDEVTHDGALFRATWWTTETPGASPWGSWQEIAATDDGTAVWTASRIFTAGDVVEHDGVTYEARWWTRNQTPGTSPWGPWEQVG</sequence>
<dbReference type="CDD" id="cd12215">
    <property type="entry name" value="ChiC_BD"/>
    <property type="match status" value="2"/>
</dbReference>
<dbReference type="PANTHER" id="PTHR31490">
    <property type="entry name" value="GLYCOSYL HYDROLASE"/>
    <property type="match status" value="1"/>
</dbReference>
<dbReference type="Gene3D" id="3.20.20.80">
    <property type="entry name" value="Glycosidases"/>
    <property type="match status" value="1"/>
</dbReference>
<dbReference type="Pfam" id="PF02018">
    <property type="entry name" value="CBM_4_9"/>
    <property type="match status" value="2"/>
</dbReference>
<keyword evidence="12" id="KW-1185">Reference proteome</keyword>
<dbReference type="PANTHER" id="PTHR31490:SF90">
    <property type="entry name" value="ENDO-1,4-BETA-XYLANASE A"/>
    <property type="match status" value="1"/>
</dbReference>
<dbReference type="Gene3D" id="2.10.10.20">
    <property type="entry name" value="Carbohydrate-binding module superfamily 5/12"/>
    <property type="match status" value="2"/>
</dbReference>
<protein>
    <recommendedName>
        <fullName evidence="7">Beta-xylanase</fullName>
        <ecNumber evidence="7">3.2.1.8</ecNumber>
    </recommendedName>
</protein>
<feature type="domain" description="NodB homology" evidence="9">
    <location>
        <begin position="221"/>
        <end position="407"/>
    </location>
</feature>
<dbReference type="EMBL" id="CP014209">
    <property type="protein sequence ID" value="ANC32733.1"/>
    <property type="molecule type" value="Genomic_DNA"/>
</dbReference>
<dbReference type="SUPFAM" id="SSF51055">
    <property type="entry name" value="Carbohydrate binding domain"/>
    <property type="match status" value="2"/>
</dbReference>
<evidence type="ECO:0000256" key="3">
    <source>
        <dbReference type="ARBA" id="ARBA00022801"/>
    </source>
</evidence>
<dbReference type="Pfam" id="PF01522">
    <property type="entry name" value="Polysacc_deac_1"/>
    <property type="match status" value="1"/>
</dbReference>
<evidence type="ECO:0000256" key="6">
    <source>
        <dbReference type="ARBA" id="ARBA00023326"/>
    </source>
</evidence>
<dbReference type="InterPro" id="IPR017853">
    <property type="entry name" value="GH"/>
</dbReference>
<keyword evidence="2" id="KW-0677">Repeat</keyword>
<evidence type="ECO:0000259" key="9">
    <source>
        <dbReference type="PROSITE" id="PS51677"/>
    </source>
</evidence>
<dbReference type="EC" id="3.2.1.8" evidence="7"/>
<comment type="similarity">
    <text evidence="1 7">Belongs to the glycosyl hydrolase 10 (cellulase F) family.</text>
</comment>
<dbReference type="Gene3D" id="3.20.20.370">
    <property type="entry name" value="Glycoside hydrolase/deacetylase"/>
    <property type="match status" value="1"/>
</dbReference>
<evidence type="ECO:0000256" key="1">
    <source>
        <dbReference type="ARBA" id="ARBA00007495"/>
    </source>
</evidence>
<dbReference type="Gene3D" id="2.60.40.1190">
    <property type="match status" value="1"/>
</dbReference>
<dbReference type="SUPFAM" id="SSF49785">
    <property type="entry name" value="Galactose-binding domain-like"/>
    <property type="match status" value="2"/>
</dbReference>
<evidence type="ECO:0000256" key="7">
    <source>
        <dbReference type="RuleBase" id="RU361174"/>
    </source>
</evidence>
<keyword evidence="5 7" id="KW-0326">Glycosidase</keyword>
<feature type="chain" id="PRO_5038683733" description="Beta-xylanase" evidence="8">
    <location>
        <begin position="25"/>
        <end position="1351"/>
    </location>
</feature>
<dbReference type="GO" id="GO:0016810">
    <property type="term" value="F:hydrolase activity, acting on carbon-nitrogen (but not peptide) bonds"/>
    <property type="evidence" value="ECO:0007669"/>
    <property type="project" value="InterPro"/>
</dbReference>
<dbReference type="GO" id="GO:0045493">
    <property type="term" value="P:xylan catabolic process"/>
    <property type="evidence" value="ECO:0007669"/>
    <property type="project" value="UniProtKB-KW"/>
</dbReference>
<dbReference type="InterPro" id="IPR044846">
    <property type="entry name" value="GH10"/>
</dbReference>
<reference evidence="11 12" key="1">
    <citation type="submission" date="2016-01" db="EMBL/GenBank/DDBJ databases">
        <title>Complete genome sequence of a soil Actinobacterium, Isoptericola dokdonensis DS-3.</title>
        <authorList>
            <person name="Kwon S.-K."/>
            <person name="Kim J.F."/>
        </authorList>
    </citation>
    <scope>NUCLEOTIDE SEQUENCE [LARGE SCALE GENOMIC DNA]</scope>
    <source>
        <strain evidence="11 12">DS-3</strain>
    </source>
</reference>
<evidence type="ECO:0000313" key="12">
    <source>
        <dbReference type="Proteomes" id="UP000076794"/>
    </source>
</evidence>
<keyword evidence="3 7" id="KW-0378">Hydrolase</keyword>
<dbReference type="GO" id="GO:0031176">
    <property type="term" value="F:endo-1,4-beta-xylanase activity"/>
    <property type="evidence" value="ECO:0007669"/>
    <property type="project" value="UniProtKB-EC"/>
</dbReference>
<dbReference type="Proteomes" id="UP000076794">
    <property type="component" value="Chromosome"/>
</dbReference>
<dbReference type="Pfam" id="PF06452">
    <property type="entry name" value="CBM9_1"/>
    <property type="match status" value="1"/>
</dbReference>
<dbReference type="InterPro" id="IPR008979">
    <property type="entry name" value="Galactose-bd-like_sf"/>
</dbReference>
<dbReference type="Pfam" id="PF00331">
    <property type="entry name" value="Glyco_hydro_10"/>
    <property type="match status" value="1"/>
</dbReference>
<dbReference type="CDD" id="cd00005">
    <property type="entry name" value="CBM9_like_1"/>
    <property type="match status" value="1"/>
</dbReference>
<dbReference type="Gene3D" id="2.60.120.260">
    <property type="entry name" value="Galactose-binding domain-like"/>
    <property type="match status" value="2"/>
</dbReference>